<dbReference type="AlphaFoldDB" id="C7R9R6"/>
<dbReference type="KEGG" id="kko:Kkor_2526"/>
<keyword evidence="5" id="KW-0378">Hydrolase</keyword>
<dbReference type="Pfam" id="PF03411">
    <property type="entry name" value="Peptidase_M74"/>
    <property type="match status" value="1"/>
</dbReference>
<dbReference type="eggNOG" id="COG3770">
    <property type="taxonomic scope" value="Bacteria"/>
</dbReference>
<evidence type="ECO:0000256" key="6">
    <source>
        <dbReference type="ARBA" id="ARBA00022833"/>
    </source>
</evidence>
<dbReference type="SUPFAM" id="SSF55166">
    <property type="entry name" value="Hedgehog/DD-peptidase"/>
    <property type="match status" value="1"/>
</dbReference>
<dbReference type="OrthoDB" id="1467367at2"/>
<dbReference type="InterPro" id="IPR009045">
    <property type="entry name" value="Zn_M74/Hedgehog-like"/>
</dbReference>
<sequence>MNKTILPILLIILVATVPKVSYAKESTCYGTTSAGRLEGGVQLPKSGSNFVGYSDIAHLVGRTYVHSEVKDIVIDAYKYLELERPAKVYKYAETGWEKGGEFKPHKTHRNGLSVDFMTPVINAEGESVHLHTNPANRFGYDIEFDKNGKYNNLKIDYEALAAHIVALDEAAKARGHKLWRVIFDPELQAGLFETQFGDYIKKNIKLSNRRSWVRHDEHYHVDFEIPCKK</sequence>
<dbReference type="GO" id="GO:0006508">
    <property type="term" value="P:proteolysis"/>
    <property type="evidence" value="ECO:0007669"/>
    <property type="project" value="UniProtKB-KW"/>
</dbReference>
<keyword evidence="7" id="KW-0482">Metalloprotease</keyword>
<protein>
    <recommendedName>
        <fullName evidence="10">Replication initiation protein</fullName>
    </recommendedName>
</protein>
<keyword evidence="2" id="KW-0479">Metal-binding</keyword>
<name>C7R9R6_KANKD</name>
<evidence type="ECO:0008006" key="10">
    <source>
        <dbReference type="Google" id="ProtNLM"/>
    </source>
</evidence>
<keyword evidence="3" id="KW-0732">Signal</keyword>
<dbReference type="InterPro" id="IPR005073">
    <property type="entry name" value="Peptidase_M74"/>
</dbReference>
<dbReference type="Gene3D" id="3.30.1380.10">
    <property type="match status" value="1"/>
</dbReference>
<dbReference type="GO" id="GO:0030288">
    <property type="term" value="C:outer membrane-bounded periplasmic space"/>
    <property type="evidence" value="ECO:0007669"/>
    <property type="project" value="InterPro"/>
</dbReference>
<dbReference type="Proteomes" id="UP000001231">
    <property type="component" value="Chromosome"/>
</dbReference>
<evidence type="ECO:0000313" key="8">
    <source>
        <dbReference type="EMBL" id="ACV27935.1"/>
    </source>
</evidence>
<reference evidence="8 9" key="1">
    <citation type="journal article" date="2009" name="Stand. Genomic Sci.">
        <title>Complete genome sequence of Kangiella koreensis type strain (SW-125).</title>
        <authorList>
            <person name="Han C."/>
            <person name="Sikorski J."/>
            <person name="Lapidus A."/>
            <person name="Nolan M."/>
            <person name="Glavina Del Rio T."/>
            <person name="Tice H."/>
            <person name="Cheng J.F."/>
            <person name="Lucas S."/>
            <person name="Chen F."/>
            <person name="Copeland A."/>
            <person name="Ivanova N."/>
            <person name="Mavromatis K."/>
            <person name="Ovchinnikova G."/>
            <person name="Pati A."/>
            <person name="Bruce D."/>
            <person name="Goodwin L."/>
            <person name="Pitluck S."/>
            <person name="Chen A."/>
            <person name="Palaniappan K."/>
            <person name="Land M."/>
            <person name="Hauser L."/>
            <person name="Chang Y.J."/>
            <person name="Jeffries C.D."/>
            <person name="Chain P."/>
            <person name="Saunders E."/>
            <person name="Brettin T."/>
            <person name="Goker M."/>
            <person name="Tindall B.J."/>
            <person name="Bristow J."/>
            <person name="Eisen J.A."/>
            <person name="Markowitz V."/>
            <person name="Hugenholtz P."/>
            <person name="Kyrpides N.C."/>
            <person name="Klenk H.P."/>
            <person name="Detter J.C."/>
        </authorList>
    </citation>
    <scope>NUCLEOTIDE SEQUENCE [LARGE SCALE GENOMIC DNA]</scope>
    <source>
        <strain evidence="9">DSM 16069 / KCTC 12182 / SW-125</strain>
    </source>
</reference>
<organism evidence="8 9">
    <name type="scientific">Kangiella koreensis (strain DSM 16069 / JCM 12317 / KCTC 12182 / SW-125)</name>
    <dbReference type="NCBI Taxonomy" id="523791"/>
    <lineage>
        <taxon>Bacteria</taxon>
        <taxon>Pseudomonadati</taxon>
        <taxon>Pseudomonadota</taxon>
        <taxon>Gammaproteobacteria</taxon>
        <taxon>Kangiellales</taxon>
        <taxon>Kangiellaceae</taxon>
        <taxon>Kangiella</taxon>
    </lineage>
</organism>
<keyword evidence="4" id="KW-0574">Periplasm</keyword>
<evidence type="ECO:0000256" key="3">
    <source>
        <dbReference type="ARBA" id="ARBA00022729"/>
    </source>
</evidence>
<gene>
    <name evidence="8" type="ordered locus">Kkor_2526</name>
</gene>
<dbReference type="GO" id="GO:0046872">
    <property type="term" value="F:metal ion binding"/>
    <property type="evidence" value="ECO:0007669"/>
    <property type="project" value="UniProtKB-KW"/>
</dbReference>
<keyword evidence="6" id="KW-0862">Zinc</keyword>
<evidence type="ECO:0000313" key="9">
    <source>
        <dbReference type="Proteomes" id="UP000001231"/>
    </source>
</evidence>
<evidence type="ECO:0000256" key="1">
    <source>
        <dbReference type="ARBA" id="ARBA00022670"/>
    </source>
</evidence>
<evidence type="ECO:0000256" key="5">
    <source>
        <dbReference type="ARBA" id="ARBA00022801"/>
    </source>
</evidence>
<dbReference type="GO" id="GO:0008237">
    <property type="term" value="F:metallopeptidase activity"/>
    <property type="evidence" value="ECO:0007669"/>
    <property type="project" value="UniProtKB-KW"/>
</dbReference>
<dbReference type="InParanoid" id="C7R9R6"/>
<evidence type="ECO:0000256" key="7">
    <source>
        <dbReference type="ARBA" id="ARBA00023049"/>
    </source>
</evidence>
<evidence type="ECO:0000256" key="4">
    <source>
        <dbReference type="ARBA" id="ARBA00022764"/>
    </source>
</evidence>
<keyword evidence="9" id="KW-1185">Reference proteome</keyword>
<proteinExistence type="predicted"/>
<accession>C7R9R6</accession>
<dbReference type="EMBL" id="CP001707">
    <property type="protein sequence ID" value="ACV27935.1"/>
    <property type="molecule type" value="Genomic_DNA"/>
</dbReference>
<dbReference type="HOGENOM" id="CLU_111096_0_0_6"/>
<evidence type="ECO:0000256" key="2">
    <source>
        <dbReference type="ARBA" id="ARBA00022723"/>
    </source>
</evidence>
<dbReference type="RefSeq" id="WP_015781540.1">
    <property type="nucleotide sequence ID" value="NC_013166.1"/>
</dbReference>
<dbReference type="GO" id="GO:0004252">
    <property type="term" value="F:serine-type endopeptidase activity"/>
    <property type="evidence" value="ECO:0007669"/>
    <property type="project" value="InterPro"/>
</dbReference>
<keyword evidence="1" id="KW-0645">Protease</keyword>